<reference evidence="1 2" key="1">
    <citation type="submission" date="2020-08" db="EMBL/GenBank/DDBJ databases">
        <title>Novel species isolated from subtropical streams in China.</title>
        <authorList>
            <person name="Lu H."/>
        </authorList>
    </citation>
    <scope>NUCLEOTIDE SEQUENCE [LARGE SCALE GENOMIC DNA]</scope>
    <source>
        <strain evidence="1 2">CY18W</strain>
    </source>
</reference>
<dbReference type="RefSeq" id="WP_186948407.1">
    <property type="nucleotide sequence ID" value="NZ_JACOGF010000008.1"/>
</dbReference>
<protein>
    <submittedName>
        <fullName evidence="1">Uncharacterized protein</fullName>
    </submittedName>
</protein>
<evidence type="ECO:0000313" key="1">
    <source>
        <dbReference type="EMBL" id="MBC3919144.1"/>
    </source>
</evidence>
<dbReference type="EMBL" id="JACOGF010000008">
    <property type="protein sequence ID" value="MBC3919144.1"/>
    <property type="molecule type" value="Genomic_DNA"/>
</dbReference>
<name>A0ABR6ZTG8_9BURK</name>
<organism evidence="1 2">
    <name type="scientific">Undibacterium hunanense</name>
    <dbReference type="NCBI Taxonomy" id="2762292"/>
    <lineage>
        <taxon>Bacteria</taxon>
        <taxon>Pseudomonadati</taxon>
        <taxon>Pseudomonadota</taxon>
        <taxon>Betaproteobacteria</taxon>
        <taxon>Burkholderiales</taxon>
        <taxon>Oxalobacteraceae</taxon>
        <taxon>Undibacterium</taxon>
    </lineage>
</organism>
<comment type="caution">
    <text evidence="1">The sequence shown here is derived from an EMBL/GenBank/DDBJ whole genome shotgun (WGS) entry which is preliminary data.</text>
</comment>
<keyword evidence="2" id="KW-1185">Reference proteome</keyword>
<evidence type="ECO:0000313" key="2">
    <source>
        <dbReference type="Proteomes" id="UP000650424"/>
    </source>
</evidence>
<proteinExistence type="predicted"/>
<accession>A0ABR6ZTG8</accession>
<dbReference type="Proteomes" id="UP000650424">
    <property type="component" value="Unassembled WGS sequence"/>
</dbReference>
<sequence>MAVLIEAISVVLRCESIVNRFSGGVEHFMSSIPNKTLCSDGELASVSFMVPADVKSYVEYLVRQGLVFKNDGIAMDLVVVDQRRGMTSDCDWAIFGEADWNNNPKCPISVC</sequence>
<gene>
    <name evidence="1" type="ORF">H8L32_16755</name>
</gene>